<feature type="domain" description="Tyr recombinase" evidence="6">
    <location>
        <begin position="68"/>
        <end position="247"/>
    </location>
</feature>
<evidence type="ECO:0000259" key="6">
    <source>
        <dbReference type="PROSITE" id="PS51898"/>
    </source>
</evidence>
<dbReference type="GO" id="GO:0006310">
    <property type="term" value="P:DNA recombination"/>
    <property type="evidence" value="ECO:0007669"/>
    <property type="project" value="UniProtKB-KW"/>
</dbReference>
<dbReference type="InterPro" id="IPR044068">
    <property type="entry name" value="CB"/>
</dbReference>
<evidence type="ECO:0000256" key="1">
    <source>
        <dbReference type="ARBA" id="ARBA00008857"/>
    </source>
</evidence>
<dbReference type="PROSITE" id="PS51898">
    <property type="entry name" value="TYR_RECOMBINASE"/>
    <property type="match status" value="1"/>
</dbReference>
<evidence type="ECO:0000256" key="5">
    <source>
        <dbReference type="PROSITE-ProRule" id="PRU01248"/>
    </source>
</evidence>
<evidence type="ECO:0000256" key="3">
    <source>
        <dbReference type="ARBA" id="ARBA00023125"/>
    </source>
</evidence>
<keyword evidence="9" id="KW-1185">Reference proteome</keyword>
<gene>
    <name evidence="8" type="ORF">AXG55_01855</name>
</gene>
<protein>
    <recommendedName>
        <fullName evidence="10">Tyr recombinase domain-containing protein</fullName>
    </recommendedName>
</protein>
<organism evidence="8 9">
    <name type="scientific">Silvanigrella aquatica</name>
    <dbReference type="NCBI Taxonomy" id="1915309"/>
    <lineage>
        <taxon>Bacteria</taxon>
        <taxon>Pseudomonadati</taxon>
        <taxon>Bdellovibrionota</taxon>
        <taxon>Oligoflexia</taxon>
        <taxon>Silvanigrellales</taxon>
        <taxon>Silvanigrellaceae</taxon>
        <taxon>Silvanigrella</taxon>
    </lineage>
</organism>
<dbReference type="InterPro" id="IPR050090">
    <property type="entry name" value="Tyrosine_recombinase_XerCD"/>
</dbReference>
<dbReference type="InterPro" id="IPR002104">
    <property type="entry name" value="Integrase_catalytic"/>
</dbReference>
<name>A0A1L4CXR2_9BACT</name>
<keyword evidence="2" id="KW-0229">DNA integration</keyword>
<evidence type="ECO:0008006" key="10">
    <source>
        <dbReference type="Google" id="ProtNLM"/>
    </source>
</evidence>
<dbReference type="PANTHER" id="PTHR30349">
    <property type="entry name" value="PHAGE INTEGRASE-RELATED"/>
    <property type="match status" value="1"/>
</dbReference>
<dbReference type="Pfam" id="PF00589">
    <property type="entry name" value="Phage_integrase"/>
    <property type="match status" value="1"/>
</dbReference>
<evidence type="ECO:0000256" key="2">
    <source>
        <dbReference type="ARBA" id="ARBA00022908"/>
    </source>
</evidence>
<dbReference type="STRING" id="1915309.AXG55_01855"/>
<keyword evidence="4" id="KW-0233">DNA recombination</keyword>
<sequence>METTLYSLLVDATSIELKSYKEYLGQSSPATIQRKFITLRRFLSWALKEGFRKNPIPDSPNRPTSQPLAPRWIMKNDLKALFRLVEKNGVKRDEAIITLLFHTGLRVSELVNLKWEDIELGRYEGLLKVCKGKGQKMRLVPLNAVARKVLQELWTLKNPTDEYLFHGKRGRLTENGVLKLFYTLSSSLNMDAKKRITPHRLRHTFCKTLLDKKESIEKVSTLAGHSSLTTTQKYVTPSLQDLGNSVKTLED</sequence>
<evidence type="ECO:0000259" key="7">
    <source>
        <dbReference type="PROSITE" id="PS51900"/>
    </source>
</evidence>
<proteinExistence type="inferred from homology"/>
<dbReference type="GO" id="GO:0003677">
    <property type="term" value="F:DNA binding"/>
    <property type="evidence" value="ECO:0007669"/>
    <property type="project" value="UniProtKB-UniRule"/>
</dbReference>
<dbReference type="RefSeq" id="WP_148696448.1">
    <property type="nucleotide sequence ID" value="NZ_CP017834.1"/>
</dbReference>
<evidence type="ECO:0000256" key="4">
    <source>
        <dbReference type="ARBA" id="ARBA00023172"/>
    </source>
</evidence>
<reference evidence="8 9" key="1">
    <citation type="submission" date="2016-10" db="EMBL/GenBank/DDBJ databases">
        <title>Silvanigrella aquatica sp. nov., isolated from a freshwater lake located in the Black Forest, Germany, description of Silvanigrellaceae fam. nov., Silvanigrellales ord. nov., reclassification of the order Bdellovibrionales in the class Oligoflexia, reclassification of the families Bacteriovoracaceae and Halobacteriovoraceae in the new order Bacteriovoracales ord. nov., and reclassification of the family Pseudobacteriovoracaceae in the order Oligoflexiales.</title>
        <authorList>
            <person name="Hahn M.W."/>
            <person name="Schmidt J."/>
            <person name="Koll U."/>
            <person name="Rohde M."/>
            <person name="Verbag S."/>
            <person name="Pitt A."/>
            <person name="Nakai R."/>
            <person name="Naganuma T."/>
            <person name="Lang E."/>
        </authorList>
    </citation>
    <scope>NUCLEOTIDE SEQUENCE [LARGE SCALE GENOMIC DNA]</scope>
    <source>
        <strain evidence="8 9">MWH-Nonnen-W8red</strain>
    </source>
</reference>
<dbReference type="PANTHER" id="PTHR30349:SF41">
    <property type="entry name" value="INTEGRASE_RECOMBINASE PROTEIN MJ0367-RELATED"/>
    <property type="match status" value="1"/>
</dbReference>
<dbReference type="Gene3D" id="1.10.150.130">
    <property type="match status" value="1"/>
</dbReference>
<dbReference type="InterPro" id="IPR011010">
    <property type="entry name" value="DNA_brk_join_enz"/>
</dbReference>
<dbReference type="SUPFAM" id="SSF56349">
    <property type="entry name" value="DNA breaking-rejoining enzymes"/>
    <property type="match status" value="1"/>
</dbReference>
<evidence type="ECO:0000313" key="9">
    <source>
        <dbReference type="Proteomes" id="UP000184731"/>
    </source>
</evidence>
<accession>A0A1L4CXR2</accession>
<dbReference type="AlphaFoldDB" id="A0A1L4CXR2"/>
<dbReference type="InterPro" id="IPR013762">
    <property type="entry name" value="Integrase-like_cat_sf"/>
</dbReference>
<dbReference type="InterPro" id="IPR010998">
    <property type="entry name" value="Integrase_recombinase_N"/>
</dbReference>
<dbReference type="Gene3D" id="1.10.443.10">
    <property type="entry name" value="Intergrase catalytic core"/>
    <property type="match status" value="1"/>
</dbReference>
<dbReference type="EMBL" id="CP017834">
    <property type="protein sequence ID" value="APJ02735.1"/>
    <property type="molecule type" value="Genomic_DNA"/>
</dbReference>
<dbReference type="GO" id="GO:0015074">
    <property type="term" value="P:DNA integration"/>
    <property type="evidence" value="ECO:0007669"/>
    <property type="project" value="UniProtKB-KW"/>
</dbReference>
<dbReference type="Proteomes" id="UP000184731">
    <property type="component" value="Chromosome"/>
</dbReference>
<evidence type="ECO:0000313" key="8">
    <source>
        <dbReference type="EMBL" id="APJ02735.1"/>
    </source>
</evidence>
<dbReference type="OrthoDB" id="5289502at2"/>
<comment type="similarity">
    <text evidence="1">Belongs to the 'phage' integrase family.</text>
</comment>
<dbReference type="KEGG" id="saqi:AXG55_01855"/>
<feature type="domain" description="Core-binding (CB)" evidence="7">
    <location>
        <begin position="1"/>
        <end position="47"/>
    </location>
</feature>
<keyword evidence="3 5" id="KW-0238">DNA-binding</keyword>
<dbReference type="PROSITE" id="PS51900">
    <property type="entry name" value="CB"/>
    <property type="match status" value="1"/>
</dbReference>